<comment type="caution">
    <text evidence="3">The sequence shown here is derived from an EMBL/GenBank/DDBJ whole genome shotgun (WGS) entry which is preliminary data.</text>
</comment>
<feature type="transmembrane region" description="Helical" evidence="2">
    <location>
        <begin position="101"/>
        <end position="124"/>
    </location>
</feature>
<feature type="transmembrane region" description="Helical" evidence="2">
    <location>
        <begin position="244"/>
        <end position="264"/>
    </location>
</feature>
<feature type="transmembrane region" description="Helical" evidence="2">
    <location>
        <begin position="12"/>
        <end position="36"/>
    </location>
</feature>
<evidence type="ECO:0000256" key="1">
    <source>
        <dbReference type="SAM" id="MobiDB-lite"/>
    </source>
</evidence>
<organism evidence="3 4">
    <name type="scientific">Micromonospora pisi</name>
    <dbReference type="NCBI Taxonomy" id="589240"/>
    <lineage>
        <taxon>Bacteria</taxon>
        <taxon>Bacillati</taxon>
        <taxon>Actinomycetota</taxon>
        <taxon>Actinomycetes</taxon>
        <taxon>Micromonosporales</taxon>
        <taxon>Micromonosporaceae</taxon>
        <taxon>Micromonospora</taxon>
    </lineage>
</organism>
<evidence type="ECO:0000313" key="3">
    <source>
        <dbReference type="EMBL" id="RKR89216.1"/>
    </source>
</evidence>
<evidence type="ECO:0000313" key="4">
    <source>
        <dbReference type="Proteomes" id="UP000277671"/>
    </source>
</evidence>
<feature type="transmembrane region" description="Helical" evidence="2">
    <location>
        <begin position="212"/>
        <end position="232"/>
    </location>
</feature>
<dbReference type="AlphaFoldDB" id="A0A495JJM2"/>
<dbReference type="Proteomes" id="UP000277671">
    <property type="component" value="Unassembled WGS sequence"/>
</dbReference>
<keyword evidence="2" id="KW-0812">Transmembrane</keyword>
<dbReference type="OrthoDB" id="3406163at2"/>
<protein>
    <submittedName>
        <fullName evidence="3">Uncharacterized protein</fullName>
    </submittedName>
</protein>
<feature type="transmembrane region" description="Helical" evidence="2">
    <location>
        <begin position="161"/>
        <end position="181"/>
    </location>
</feature>
<evidence type="ECO:0000256" key="2">
    <source>
        <dbReference type="SAM" id="Phobius"/>
    </source>
</evidence>
<feature type="region of interest" description="Disordered" evidence="1">
    <location>
        <begin position="307"/>
        <end position="412"/>
    </location>
</feature>
<feature type="transmembrane region" description="Helical" evidence="2">
    <location>
        <begin position="276"/>
        <end position="300"/>
    </location>
</feature>
<accession>A0A495JJM2</accession>
<name>A0A495JJM2_9ACTN</name>
<feature type="transmembrane region" description="Helical" evidence="2">
    <location>
        <begin position="136"/>
        <end position="154"/>
    </location>
</feature>
<keyword evidence="2" id="KW-1133">Transmembrane helix</keyword>
<keyword evidence="4" id="KW-1185">Reference proteome</keyword>
<proteinExistence type="predicted"/>
<feature type="compositionally biased region" description="Acidic residues" evidence="1">
    <location>
        <begin position="381"/>
        <end position="393"/>
    </location>
</feature>
<keyword evidence="2" id="KW-0472">Membrane</keyword>
<sequence length="412" mass="41479">MAVRGWGGSVAIAIGVAAGAGAAQLGLGYGLGIIAWLPSASGTSEASWVASLAWAAWIAATSTVAGAIAAQRIGAPESVGPTGRGAATSSSQALTGGLWRVALALASAVGGLVTVALVAVPARAATRADSVSPQSIAAGYAVIGVMLGLVVAIWSLSSPAVASNVITTSGWLWLLAIIAVVDGVLSGRGLASAQLGVWQITSDSERFWFRDYFYWPGAALSLGSALVIGALAARSTARLPERRVGAVVSGVAGPLLVAAAYFLAAPRLVGIRAEQVSAHLAAPYAVIAGLAGSALVAALAQRGSLRRAERADPTAAVKAEQEESGRVPQQRTAAPDDRASEPDVSATRSYDSEPTSPTDALGAPAWDKPSAPAAHQPDGADQPDPEQLSDPDQSDGPAAPAKTRPTRSRRAR</sequence>
<gene>
    <name evidence="3" type="ORF">BDK92_3556</name>
</gene>
<dbReference type="EMBL" id="RBKT01000001">
    <property type="protein sequence ID" value="RKR89216.1"/>
    <property type="molecule type" value="Genomic_DNA"/>
</dbReference>
<feature type="compositionally biased region" description="Polar residues" evidence="1">
    <location>
        <begin position="346"/>
        <end position="358"/>
    </location>
</feature>
<reference evidence="3 4" key="1">
    <citation type="submission" date="2018-10" db="EMBL/GenBank/DDBJ databases">
        <title>Sequencing the genomes of 1000 actinobacteria strains.</title>
        <authorList>
            <person name="Klenk H.-P."/>
        </authorList>
    </citation>
    <scope>NUCLEOTIDE SEQUENCE [LARGE SCALE GENOMIC DNA]</scope>
    <source>
        <strain evidence="3 4">DSM 45175</strain>
    </source>
</reference>
<dbReference type="RefSeq" id="WP_121157701.1">
    <property type="nucleotide sequence ID" value="NZ_RBKT01000001.1"/>
</dbReference>
<feature type="transmembrane region" description="Helical" evidence="2">
    <location>
        <begin position="48"/>
        <end position="70"/>
    </location>
</feature>